<keyword evidence="10" id="KW-1185">Reference proteome</keyword>
<dbReference type="InterPro" id="IPR009040">
    <property type="entry name" value="Ferritin-like_diiron"/>
</dbReference>
<accession>A0A255E4I4</accession>
<dbReference type="PANTHER" id="PTHR11431:SF127">
    <property type="entry name" value="BACTERIAL NON-HEME FERRITIN"/>
    <property type="match status" value="1"/>
</dbReference>
<feature type="binding site" evidence="5">
    <location>
        <position position="129"/>
    </location>
    <ligand>
        <name>Fe cation</name>
        <dbReference type="ChEBI" id="CHEBI:24875"/>
        <label>1</label>
    </ligand>
</feature>
<feature type="domain" description="Ferritin-like diiron" evidence="7">
    <location>
        <begin position="1"/>
        <end position="147"/>
    </location>
</feature>
<evidence type="ECO:0000313" key="11">
    <source>
        <dbReference type="Proteomes" id="UP000216533"/>
    </source>
</evidence>
<dbReference type="GO" id="GO:0006879">
    <property type="term" value="P:intracellular iron ion homeostasis"/>
    <property type="evidence" value="ECO:0007669"/>
    <property type="project" value="UniProtKB-KW"/>
</dbReference>
<evidence type="ECO:0000313" key="10">
    <source>
        <dbReference type="Proteomes" id="UP000216300"/>
    </source>
</evidence>
<comment type="caution">
    <text evidence="9">The sequence shown here is derived from an EMBL/GenBank/DDBJ whole genome shotgun (WGS) entry which is preliminary data.</text>
</comment>
<evidence type="ECO:0000256" key="3">
    <source>
        <dbReference type="ARBA" id="ARBA00023002"/>
    </source>
</evidence>
<dbReference type="OrthoDB" id="9801481at2"/>
<feature type="binding site" evidence="5">
    <location>
        <position position="96"/>
    </location>
    <ligand>
        <name>Fe cation</name>
        <dbReference type="ChEBI" id="CHEBI:24875"/>
        <label>1</label>
    </ligand>
</feature>
<evidence type="ECO:0000259" key="7">
    <source>
        <dbReference type="PROSITE" id="PS50905"/>
    </source>
</evidence>
<dbReference type="PANTHER" id="PTHR11431">
    <property type="entry name" value="FERRITIN"/>
    <property type="match status" value="1"/>
</dbReference>
<dbReference type="InterPro" id="IPR012347">
    <property type="entry name" value="Ferritin-like"/>
</dbReference>
<keyword evidence="1 6" id="KW-0409">Iron storage</keyword>
<organism evidence="9 10">
    <name type="scientific">Parenemella sanctibonifatiensis</name>
    <dbReference type="NCBI Taxonomy" id="2016505"/>
    <lineage>
        <taxon>Bacteria</taxon>
        <taxon>Bacillati</taxon>
        <taxon>Actinomycetota</taxon>
        <taxon>Actinomycetes</taxon>
        <taxon>Propionibacteriales</taxon>
        <taxon>Propionibacteriaceae</taxon>
        <taxon>Parenemella</taxon>
    </lineage>
</organism>
<dbReference type="Pfam" id="PF00210">
    <property type="entry name" value="Ferritin"/>
    <property type="match status" value="1"/>
</dbReference>
<evidence type="ECO:0000256" key="4">
    <source>
        <dbReference type="ARBA" id="ARBA00023004"/>
    </source>
</evidence>
<dbReference type="Proteomes" id="UP000216533">
    <property type="component" value="Unassembled WGS sequence"/>
</dbReference>
<dbReference type="InterPro" id="IPR041719">
    <property type="entry name" value="Ferritin_prok"/>
</dbReference>
<dbReference type="PROSITE" id="PS50905">
    <property type="entry name" value="FERRITIN_LIKE"/>
    <property type="match status" value="1"/>
</dbReference>
<evidence type="ECO:0000256" key="6">
    <source>
        <dbReference type="RuleBase" id="RU361145"/>
    </source>
</evidence>
<feature type="binding site" evidence="5">
    <location>
        <position position="54"/>
    </location>
    <ligand>
        <name>Fe cation</name>
        <dbReference type="ChEBI" id="CHEBI:24875"/>
        <label>1</label>
    </ligand>
</feature>
<dbReference type="SUPFAM" id="SSF47240">
    <property type="entry name" value="Ferritin-like"/>
    <property type="match status" value="1"/>
</dbReference>
<evidence type="ECO:0000256" key="2">
    <source>
        <dbReference type="ARBA" id="ARBA00022723"/>
    </source>
</evidence>
<dbReference type="EMBL" id="NMVI01000018">
    <property type="protein sequence ID" value="OYN86478.1"/>
    <property type="molecule type" value="Genomic_DNA"/>
</dbReference>
<keyword evidence="4 5" id="KW-0408">Iron</keyword>
<dbReference type="InterPro" id="IPR009078">
    <property type="entry name" value="Ferritin-like_SF"/>
</dbReference>
<accession>A0A255EHT4</accession>
<dbReference type="GO" id="GO:0006826">
    <property type="term" value="P:iron ion transport"/>
    <property type="evidence" value="ECO:0007669"/>
    <property type="project" value="InterPro"/>
</dbReference>
<dbReference type="InterPro" id="IPR008331">
    <property type="entry name" value="Ferritin_DPS_dom"/>
</dbReference>
<evidence type="ECO:0000256" key="5">
    <source>
        <dbReference type="PIRSR" id="PIRSR601519-1"/>
    </source>
</evidence>
<feature type="binding site" evidence="5">
    <location>
        <position position="51"/>
    </location>
    <ligand>
        <name>Fe cation</name>
        <dbReference type="ChEBI" id="CHEBI:24875"/>
        <label>1</label>
    </ligand>
</feature>
<dbReference type="InterPro" id="IPR001519">
    <property type="entry name" value="Ferritin"/>
</dbReference>
<dbReference type="GO" id="GO:0008198">
    <property type="term" value="F:ferrous iron binding"/>
    <property type="evidence" value="ECO:0007669"/>
    <property type="project" value="TreeGrafter"/>
</dbReference>
<reference evidence="10 11" key="1">
    <citation type="submission" date="2017-07" db="EMBL/GenBank/DDBJ databases">
        <title>Draft whole genome sequences of clinical Proprionibacteriaceae strains.</title>
        <authorList>
            <person name="Bernier A.-M."/>
            <person name="Bernard K."/>
            <person name="Domingo M.-C."/>
        </authorList>
    </citation>
    <scope>NUCLEOTIDE SEQUENCE [LARGE SCALE GENOMIC DNA]</scope>
    <source>
        <strain evidence="9 10">NML 150081</strain>
        <strain evidence="8 11">NML 160184</strain>
    </source>
</reference>
<keyword evidence="2 5" id="KW-0479">Metal-binding</keyword>
<protein>
    <recommendedName>
        <fullName evidence="6">Ferritin</fullName>
    </recommendedName>
</protein>
<dbReference type="Gene3D" id="1.20.1260.10">
    <property type="match status" value="1"/>
</dbReference>
<dbReference type="EMBL" id="NMVJ01000006">
    <property type="protein sequence ID" value="OYN91084.1"/>
    <property type="molecule type" value="Genomic_DNA"/>
</dbReference>
<dbReference type="CDD" id="cd01055">
    <property type="entry name" value="Nonheme_Ferritin"/>
    <property type="match status" value="1"/>
</dbReference>
<evidence type="ECO:0000313" key="8">
    <source>
        <dbReference type="EMBL" id="OYN86478.1"/>
    </source>
</evidence>
<sequence length="166" mass="18150">MKLSSDLVAAFNTQITLEFEASIVYRQLSIAADSQDLPGLASWLRLQADEELIHAHKFIDHVVDRGDAPAIGAISAPVDTSSMSIQDIFEAALAHEEKVSEAIRTLYRACDAAGDLDSRPLLHWFLEEQIEEEATVGEIVGRIKLIGDDGPGLLRLDAELGQRNEA</sequence>
<dbReference type="GO" id="GO:0005829">
    <property type="term" value="C:cytosol"/>
    <property type="evidence" value="ECO:0007669"/>
    <property type="project" value="TreeGrafter"/>
</dbReference>
<name>A0A255EHT4_9ACTN</name>
<dbReference type="GO" id="GO:0008199">
    <property type="term" value="F:ferric iron binding"/>
    <property type="evidence" value="ECO:0007669"/>
    <property type="project" value="InterPro"/>
</dbReference>
<evidence type="ECO:0000313" key="9">
    <source>
        <dbReference type="EMBL" id="OYN91084.1"/>
    </source>
</evidence>
<dbReference type="RefSeq" id="WP_094451046.1">
    <property type="nucleotide sequence ID" value="NZ_NMVI01000018.1"/>
</dbReference>
<evidence type="ECO:0000256" key="1">
    <source>
        <dbReference type="ARBA" id="ARBA00022434"/>
    </source>
</evidence>
<dbReference type="Proteomes" id="UP000216300">
    <property type="component" value="Unassembled WGS sequence"/>
</dbReference>
<dbReference type="AlphaFoldDB" id="A0A255EHT4"/>
<proteinExistence type="predicted"/>
<keyword evidence="3" id="KW-0560">Oxidoreductase</keyword>
<gene>
    <name evidence="9" type="ORF">CGZ91_06395</name>
    <name evidence="8" type="ORF">CGZ92_09005</name>
</gene>
<feature type="binding site" evidence="5">
    <location>
        <position position="18"/>
    </location>
    <ligand>
        <name>Fe cation</name>
        <dbReference type="ChEBI" id="CHEBI:24875"/>
        <label>1</label>
    </ligand>
</feature>
<dbReference type="GO" id="GO:0004322">
    <property type="term" value="F:ferroxidase activity"/>
    <property type="evidence" value="ECO:0007669"/>
    <property type="project" value="TreeGrafter"/>
</dbReference>